<comment type="function">
    <text evidence="4 5">Removes the 2'-phosphate from RNA via an intermediate in which the phosphate is ADP-ribosylated by NAD followed by a presumed transesterification to release the RNA and generate ADP-ribose 1''-2''-cyclic phosphate (APPR&gt;P). May function as an ADP-ribosylase.</text>
</comment>
<dbReference type="GO" id="GO:0003950">
    <property type="term" value="F:NAD+ poly-ADP-ribosyltransferase activity"/>
    <property type="evidence" value="ECO:0007669"/>
    <property type="project" value="InterPro"/>
</dbReference>
<dbReference type="Gene3D" id="3.20.170.30">
    <property type="match status" value="1"/>
</dbReference>
<dbReference type="InterPro" id="IPR042081">
    <property type="entry name" value="RNA_2'-PTrans_C"/>
</dbReference>
<evidence type="ECO:0000256" key="2">
    <source>
        <dbReference type="ARBA" id="ARBA00022679"/>
    </source>
</evidence>
<comment type="caution">
    <text evidence="6">The sequence shown here is derived from an EMBL/GenBank/DDBJ whole genome shotgun (WGS) entry which is preliminary data.</text>
</comment>
<dbReference type="InterPro" id="IPR022928">
    <property type="entry name" value="RNA_2'-PTrans_KptA"/>
</dbReference>
<dbReference type="Gene3D" id="1.10.10.970">
    <property type="entry name" value="RNA 2'-phosphotransferase, Tpt1/KptA family, N-terminal domain"/>
    <property type="match status" value="1"/>
</dbReference>
<dbReference type="Pfam" id="PF01885">
    <property type="entry name" value="PTS_2-RNA"/>
    <property type="match status" value="1"/>
</dbReference>
<dbReference type="PANTHER" id="PTHR12684">
    <property type="entry name" value="PUTATIVE PHOSPHOTRANSFERASE"/>
    <property type="match status" value="1"/>
</dbReference>
<evidence type="ECO:0000313" key="6">
    <source>
        <dbReference type="EMBL" id="KZD71168.1"/>
    </source>
</evidence>
<evidence type="ECO:0000256" key="5">
    <source>
        <dbReference type="HAMAP-Rule" id="MF_00299"/>
    </source>
</evidence>
<dbReference type="InterPro" id="IPR002745">
    <property type="entry name" value="Ptrans_KptA/Tpt1"/>
</dbReference>
<protein>
    <recommendedName>
        <fullName evidence="5">Probable RNA 2'-phosphotransferase</fullName>
        <ecNumber evidence="5">2.7.1.-</ecNumber>
    </recommendedName>
</protein>
<dbReference type="HAMAP" id="MF_00299">
    <property type="entry name" value="KptA"/>
    <property type="match status" value="1"/>
</dbReference>
<gene>
    <name evidence="5" type="primary">kptA</name>
    <name evidence="6" type="ORF">B4088_0898</name>
</gene>
<dbReference type="Proteomes" id="UP000076482">
    <property type="component" value="Unassembled WGS sequence"/>
</dbReference>
<comment type="similarity">
    <text evidence="1 5">Belongs to the KptA/TPT1 family.</text>
</comment>
<name>A0A161SG21_BACCE</name>
<evidence type="ECO:0000313" key="7">
    <source>
        <dbReference type="Proteomes" id="UP000076482"/>
    </source>
</evidence>
<dbReference type="PATRIC" id="fig|1396.535.peg.967"/>
<keyword evidence="2 5" id="KW-0808">Transferase</keyword>
<evidence type="ECO:0000256" key="1">
    <source>
        <dbReference type="ARBA" id="ARBA00009836"/>
    </source>
</evidence>
<dbReference type="GO" id="GO:0006388">
    <property type="term" value="P:tRNA splicing, via endonucleolytic cleavage and ligation"/>
    <property type="evidence" value="ECO:0007669"/>
    <property type="project" value="UniProtKB-UniRule"/>
</dbReference>
<dbReference type="GO" id="GO:0000215">
    <property type="term" value="F:tRNA 2'-phosphotransferase activity"/>
    <property type="evidence" value="ECO:0007669"/>
    <property type="project" value="TreeGrafter"/>
</dbReference>
<dbReference type="SUPFAM" id="SSF56399">
    <property type="entry name" value="ADP-ribosylation"/>
    <property type="match status" value="1"/>
</dbReference>
<dbReference type="PANTHER" id="PTHR12684:SF2">
    <property type="entry name" value="TRNA 2'-PHOSPHOTRANSFERASE 1"/>
    <property type="match status" value="1"/>
</dbReference>
<dbReference type="EMBL" id="LJKE01000020">
    <property type="protein sequence ID" value="KZD71168.1"/>
    <property type="molecule type" value="Genomic_DNA"/>
</dbReference>
<keyword evidence="3 5" id="KW-0520">NAD</keyword>
<organism evidence="6 7">
    <name type="scientific">Bacillus cereus</name>
    <dbReference type="NCBI Taxonomy" id="1396"/>
    <lineage>
        <taxon>Bacteria</taxon>
        <taxon>Bacillati</taxon>
        <taxon>Bacillota</taxon>
        <taxon>Bacilli</taxon>
        <taxon>Bacillales</taxon>
        <taxon>Bacillaceae</taxon>
        <taxon>Bacillus</taxon>
        <taxon>Bacillus cereus group</taxon>
    </lineage>
</organism>
<dbReference type="RefSeq" id="WP_063260068.1">
    <property type="nucleotide sequence ID" value="NZ_LJKE01000020.1"/>
</dbReference>
<reference evidence="6 7" key="1">
    <citation type="submission" date="2015-09" db="EMBL/GenBank/DDBJ databases">
        <title>Bacillus cereus food isolates.</title>
        <authorList>
            <person name="Boekhorst J."/>
        </authorList>
    </citation>
    <scope>NUCLEOTIDE SEQUENCE [LARGE SCALE GENOMIC DNA]</scope>
    <source>
        <strain evidence="6 7">B4088</strain>
    </source>
</reference>
<evidence type="ECO:0000256" key="3">
    <source>
        <dbReference type="ARBA" id="ARBA00023027"/>
    </source>
</evidence>
<dbReference type="InterPro" id="IPR042080">
    <property type="entry name" value="RNA_2'-PTrans_N"/>
</dbReference>
<proteinExistence type="inferred from homology"/>
<accession>A0A161SG21</accession>
<sequence length="189" mass="21399">MLSKRDEQKLGGFLCKLLRHNPDSFTLNIDKYGFASINDILGILSKDAYWGDKVSFETLIEVCSRDAKERYIFTETHIKARYEHSIHIEHLKSDRELPNILYHGTNASALVGILETGILPMTRKDVHLSETTSFATLAAKRRKDPILLKIDVAKALALGTKFQFAGNEVWLSTPIPVDAIIQQSFIRKN</sequence>
<dbReference type="AlphaFoldDB" id="A0A161SG21"/>
<evidence type="ECO:0000256" key="4">
    <source>
        <dbReference type="ARBA" id="ARBA00025212"/>
    </source>
</evidence>
<dbReference type="EC" id="2.7.1.-" evidence="5"/>